<keyword evidence="3" id="KW-1185">Reference proteome</keyword>
<dbReference type="CDD" id="cd07067">
    <property type="entry name" value="HP_PGM_like"/>
    <property type="match status" value="1"/>
</dbReference>
<feature type="region of interest" description="Disordered" evidence="1">
    <location>
        <begin position="17"/>
        <end position="39"/>
    </location>
</feature>
<dbReference type="PANTHER" id="PTHR16469">
    <property type="entry name" value="UBIQUITIN-ASSOCIATED AND SH3 DOMAIN-CONTAINING BA-RELATED"/>
    <property type="match status" value="1"/>
</dbReference>
<dbReference type="GO" id="GO:0016791">
    <property type="term" value="F:phosphatase activity"/>
    <property type="evidence" value="ECO:0007669"/>
    <property type="project" value="UniProtKB-ARBA"/>
</dbReference>
<accession>A0A4C1TRP8</accession>
<dbReference type="OrthoDB" id="414418at2759"/>
<dbReference type="InterPro" id="IPR013078">
    <property type="entry name" value="His_Pase_superF_clade-1"/>
</dbReference>
<dbReference type="AlphaFoldDB" id="A0A4C1TRP8"/>
<name>A0A4C1TRP8_EUMVA</name>
<comment type="caution">
    <text evidence="2">The sequence shown here is derived from an EMBL/GenBank/DDBJ whole genome shotgun (WGS) entry which is preliminary data.</text>
</comment>
<dbReference type="EMBL" id="BGZK01000081">
    <property type="protein sequence ID" value="GBP16663.1"/>
    <property type="molecule type" value="Genomic_DNA"/>
</dbReference>
<dbReference type="InterPro" id="IPR051710">
    <property type="entry name" value="Phosphatase_SH3-domain"/>
</dbReference>
<dbReference type="STRING" id="151549.A0A4C1TRP8"/>
<dbReference type="SUPFAM" id="SSF53254">
    <property type="entry name" value="Phosphoglycerate mutase-like"/>
    <property type="match status" value="1"/>
</dbReference>
<dbReference type="InterPro" id="IPR029033">
    <property type="entry name" value="His_PPase_superfam"/>
</dbReference>
<evidence type="ECO:0000313" key="2">
    <source>
        <dbReference type="EMBL" id="GBP16663.1"/>
    </source>
</evidence>
<gene>
    <name evidence="2" type="ORF">EVAR_13290_1</name>
</gene>
<dbReference type="Gene3D" id="3.40.50.1240">
    <property type="entry name" value="Phosphoglycerate mutase-like"/>
    <property type="match status" value="1"/>
</dbReference>
<evidence type="ECO:0000313" key="3">
    <source>
        <dbReference type="Proteomes" id="UP000299102"/>
    </source>
</evidence>
<sequence>MSRDRYLTLRNALHVVEGDSAPDSEKGSGQTSDKPARRARGNIKRMRCLCVFTSNKRRSARFTRDVSCSPSSSLDLYPDPEGVLQRPHYVGVTGYLPAVYTQRTAESDAWTLHKAMSLSSNNSTDIKSESDSATDGENGTTFVCDEDMAKDKSEECYKEWETYWRNVIDKKRENVFKDKDGAENGNDVNGSSEMEKDCVNQTNGDVKKRWLFALRHGERVDLTYGSWVPFCFDENEKYVRKDLNMPLKLAERAGGKENYALDTPLTRVGWLQAYLVGEGLRLAKIEITHVYSSLALRCVETAQAFLEGLQADPSVKIRVEPGLFEYLHWHSKALAQFMTPLELQKAGYNIDMNYKPYVDLGTDTSETVEEFYGRGEKAMHSAYKDTEAEGGNMIFVGHASTLDTLWQTMQRYNGDADAPPYTINKHLVRVPYCALAAMRDKPFQLVPPPCPPSINTSSARFDWKMLSCICLNTNKVQYDAHSELPANDAMRRFNAPRPFSLAYHLRRCDAFVTNSTAMKHAGEKEESGSFKSATEFVGNSERQSFVRCTVPD</sequence>
<organism evidence="2 3">
    <name type="scientific">Eumeta variegata</name>
    <name type="common">Bagworm moth</name>
    <name type="synonym">Eumeta japonica</name>
    <dbReference type="NCBI Taxonomy" id="151549"/>
    <lineage>
        <taxon>Eukaryota</taxon>
        <taxon>Metazoa</taxon>
        <taxon>Ecdysozoa</taxon>
        <taxon>Arthropoda</taxon>
        <taxon>Hexapoda</taxon>
        <taxon>Insecta</taxon>
        <taxon>Pterygota</taxon>
        <taxon>Neoptera</taxon>
        <taxon>Endopterygota</taxon>
        <taxon>Lepidoptera</taxon>
        <taxon>Glossata</taxon>
        <taxon>Ditrysia</taxon>
        <taxon>Tineoidea</taxon>
        <taxon>Psychidae</taxon>
        <taxon>Oiketicinae</taxon>
        <taxon>Eumeta</taxon>
    </lineage>
</organism>
<protein>
    <submittedName>
        <fullName evidence="2">Protein UBASH3A homolog</fullName>
    </submittedName>
</protein>
<dbReference type="PANTHER" id="PTHR16469:SF27">
    <property type="entry name" value="UBIQUITIN-ASSOCIATED AND SH3 DOMAIN-CONTAINING BA-RELATED"/>
    <property type="match status" value="1"/>
</dbReference>
<dbReference type="Proteomes" id="UP000299102">
    <property type="component" value="Unassembled WGS sequence"/>
</dbReference>
<dbReference type="Pfam" id="PF00300">
    <property type="entry name" value="His_Phos_1"/>
    <property type="match status" value="1"/>
</dbReference>
<evidence type="ECO:0000256" key="1">
    <source>
        <dbReference type="SAM" id="MobiDB-lite"/>
    </source>
</evidence>
<proteinExistence type="predicted"/>
<feature type="region of interest" description="Disordered" evidence="1">
    <location>
        <begin position="178"/>
        <end position="198"/>
    </location>
</feature>
<reference evidence="2 3" key="1">
    <citation type="journal article" date="2019" name="Commun. Biol.">
        <title>The bagworm genome reveals a unique fibroin gene that provides high tensile strength.</title>
        <authorList>
            <person name="Kono N."/>
            <person name="Nakamura H."/>
            <person name="Ohtoshi R."/>
            <person name="Tomita M."/>
            <person name="Numata K."/>
            <person name="Arakawa K."/>
        </authorList>
    </citation>
    <scope>NUCLEOTIDE SEQUENCE [LARGE SCALE GENOMIC DNA]</scope>
</reference>
<feature type="region of interest" description="Disordered" evidence="1">
    <location>
        <begin position="120"/>
        <end position="140"/>
    </location>
</feature>